<comment type="caution">
    <text evidence="2">The sequence shown here is derived from an EMBL/GenBank/DDBJ whole genome shotgun (WGS) entry which is preliminary data.</text>
</comment>
<sequence length="148" mass="15612">MAPALRRGLALLGAAALVILAGLSLRAGGYRLGLSFFAVKYGGSLLWGSMVYFLIAAFLPRWGQGRVAGLALALAVAVEFSRLVHTPAFDAFRLTTAGALLLGRVFSLWNILAYAIGIGLVALLDRALLPGQEVSRQSAITSQGQRAR</sequence>
<feature type="transmembrane region" description="Helical" evidence="1">
    <location>
        <begin position="36"/>
        <end position="55"/>
    </location>
</feature>
<dbReference type="OrthoDB" id="5360192at2"/>
<dbReference type="RefSeq" id="WP_058633623.1">
    <property type="nucleotide sequence ID" value="NZ_LDPZ01000005.1"/>
</dbReference>
<feature type="transmembrane region" description="Helical" evidence="1">
    <location>
        <begin position="67"/>
        <end position="85"/>
    </location>
</feature>
<proteinExistence type="predicted"/>
<dbReference type="InterPro" id="IPR021257">
    <property type="entry name" value="DUF2809"/>
</dbReference>
<protein>
    <recommendedName>
        <fullName evidence="4">DUF2809 domain-containing protein</fullName>
    </recommendedName>
</protein>
<accession>A0A175RC46</accession>
<organism evidence="2 3">
    <name type="scientific">Aureimonas ureilytica</name>
    <dbReference type="NCBI Taxonomy" id="401562"/>
    <lineage>
        <taxon>Bacteria</taxon>
        <taxon>Pseudomonadati</taxon>
        <taxon>Pseudomonadota</taxon>
        <taxon>Alphaproteobacteria</taxon>
        <taxon>Hyphomicrobiales</taxon>
        <taxon>Aurantimonadaceae</taxon>
        <taxon>Aureimonas</taxon>
    </lineage>
</organism>
<keyword evidence="1" id="KW-1133">Transmembrane helix</keyword>
<evidence type="ECO:0000313" key="3">
    <source>
        <dbReference type="Proteomes" id="UP000078272"/>
    </source>
</evidence>
<evidence type="ECO:0000313" key="2">
    <source>
        <dbReference type="EMBL" id="KTQ97990.1"/>
    </source>
</evidence>
<name>A0A175RC46_9HYPH</name>
<dbReference type="EMBL" id="LDPZ01000005">
    <property type="protein sequence ID" value="KTQ97990.1"/>
    <property type="molecule type" value="Genomic_DNA"/>
</dbReference>
<keyword evidence="1" id="KW-0812">Transmembrane</keyword>
<dbReference type="STRING" id="401562.NS365_15620"/>
<gene>
    <name evidence="2" type="ORF">NS226_02450</name>
</gene>
<dbReference type="PATRIC" id="fig|401562.3.peg.3624"/>
<dbReference type="AlphaFoldDB" id="A0A175RC46"/>
<reference evidence="2 3" key="1">
    <citation type="journal article" date="2016" name="Front. Microbiol.">
        <title>Genomic Resource of Rice Seed Associated Bacteria.</title>
        <authorList>
            <person name="Midha S."/>
            <person name="Bansal K."/>
            <person name="Sharma S."/>
            <person name="Kumar N."/>
            <person name="Patil P.P."/>
            <person name="Chaudhry V."/>
            <person name="Patil P.B."/>
        </authorList>
    </citation>
    <scope>NUCLEOTIDE SEQUENCE [LARGE SCALE GENOMIC DNA]</scope>
    <source>
        <strain evidence="2 3">NS226</strain>
    </source>
</reference>
<evidence type="ECO:0000256" key="1">
    <source>
        <dbReference type="SAM" id="Phobius"/>
    </source>
</evidence>
<dbReference type="Proteomes" id="UP000078272">
    <property type="component" value="Unassembled WGS sequence"/>
</dbReference>
<feature type="transmembrane region" description="Helical" evidence="1">
    <location>
        <begin position="105"/>
        <end position="124"/>
    </location>
</feature>
<evidence type="ECO:0008006" key="4">
    <source>
        <dbReference type="Google" id="ProtNLM"/>
    </source>
</evidence>
<keyword evidence="1" id="KW-0472">Membrane</keyword>
<dbReference type="Pfam" id="PF10990">
    <property type="entry name" value="DUF2809"/>
    <property type="match status" value="1"/>
</dbReference>